<feature type="domain" description="FLZ-type" evidence="5">
    <location>
        <begin position="68"/>
        <end position="112"/>
    </location>
</feature>
<dbReference type="GO" id="GO:0008270">
    <property type="term" value="F:zinc ion binding"/>
    <property type="evidence" value="ECO:0007669"/>
    <property type="project" value="UniProtKB-KW"/>
</dbReference>
<evidence type="ECO:0000313" key="7">
    <source>
        <dbReference type="Proteomes" id="UP000030748"/>
    </source>
</evidence>
<dbReference type="PROSITE" id="PS51795">
    <property type="entry name" value="ZF_FLZ"/>
    <property type="match status" value="1"/>
</dbReference>
<name>A0A022S1B2_ERYGU</name>
<dbReference type="Pfam" id="PF04570">
    <property type="entry name" value="zf-FLZ"/>
    <property type="match status" value="1"/>
</dbReference>
<accession>A0A022S1B2</accession>
<comment type="similarity">
    <text evidence="1">Belongs to the FLZ family.</text>
</comment>
<dbReference type="Proteomes" id="UP000030748">
    <property type="component" value="Unassembled WGS sequence"/>
</dbReference>
<proteinExistence type="inferred from homology"/>
<evidence type="ECO:0000313" key="6">
    <source>
        <dbReference type="EMBL" id="EYU46557.1"/>
    </source>
</evidence>
<keyword evidence="3" id="KW-0862">Zinc</keyword>
<dbReference type="AlphaFoldDB" id="A0A022S1B2"/>
<evidence type="ECO:0000256" key="3">
    <source>
        <dbReference type="ARBA" id="ARBA00022771"/>
    </source>
</evidence>
<gene>
    <name evidence="6" type="ORF">MIMGU_mgv1a016331mg</name>
</gene>
<dbReference type="OrthoDB" id="1864056at2759"/>
<dbReference type="PANTHER" id="PTHR46057:SF54">
    <property type="entry name" value="FCS-LIKE ZINC FINGER 16"/>
    <property type="match status" value="1"/>
</dbReference>
<feature type="zinc finger region" description="FLZ-type" evidence="4">
    <location>
        <begin position="68"/>
        <end position="112"/>
    </location>
</feature>
<dbReference type="InterPro" id="IPR007650">
    <property type="entry name" value="Zf-FLZ_dom"/>
</dbReference>
<dbReference type="PhylomeDB" id="A0A022S1B2"/>
<dbReference type="KEGG" id="egt:105957775"/>
<keyword evidence="2" id="KW-0479">Metal-binding</keyword>
<dbReference type="InterPro" id="IPR044533">
    <property type="entry name" value="FLZ1/2/3"/>
</dbReference>
<evidence type="ECO:0000256" key="1">
    <source>
        <dbReference type="ARBA" id="ARBA00009374"/>
    </source>
</evidence>
<reference evidence="6 7" key="1">
    <citation type="journal article" date="2013" name="Proc. Natl. Acad. Sci. U.S.A.">
        <title>Fine-scale variation in meiotic recombination in Mimulus inferred from population shotgun sequencing.</title>
        <authorList>
            <person name="Hellsten U."/>
            <person name="Wright K.M."/>
            <person name="Jenkins J."/>
            <person name="Shu S."/>
            <person name="Yuan Y."/>
            <person name="Wessler S.R."/>
            <person name="Schmutz J."/>
            <person name="Willis J.H."/>
            <person name="Rokhsar D.S."/>
        </authorList>
    </citation>
    <scope>NUCLEOTIDE SEQUENCE [LARGE SCALE GENOMIC DNA]</scope>
    <source>
        <strain evidence="7">cv. DUN x IM62</strain>
    </source>
</reference>
<dbReference type="PANTHER" id="PTHR46057">
    <property type="entry name" value="FCS-LIKE ZINC FINGER 1-RELATED"/>
    <property type="match status" value="1"/>
</dbReference>
<dbReference type="eggNOG" id="ENOG502SA2Y">
    <property type="taxonomic scope" value="Eukaryota"/>
</dbReference>
<dbReference type="EMBL" id="KI630171">
    <property type="protein sequence ID" value="EYU46557.1"/>
    <property type="molecule type" value="Genomic_DNA"/>
</dbReference>
<protein>
    <recommendedName>
        <fullName evidence="5">FLZ-type domain-containing protein</fullName>
    </recommendedName>
</protein>
<dbReference type="STRING" id="4155.A0A022S1B2"/>
<sequence>MPLKRNRPGNSSSCLELPLPTAAAVAAAPVSKAKVMKIDAAAEPSRSRFLTIASPENVGESDRPVSGGFLERCHYCKKRIAHNSEVFMYSNLCAFCSSECRDFQIKLDQSAKKMLENPKKKLAQE</sequence>
<organism evidence="6 7">
    <name type="scientific">Erythranthe guttata</name>
    <name type="common">Yellow monkey flower</name>
    <name type="synonym">Mimulus guttatus</name>
    <dbReference type="NCBI Taxonomy" id="4155"/>
    <lineage>
        <taxon>Eukaryota</taxon>
        <taxon>Viridiplantae</taxon>
        <taxon>Streptophyta</taxon>
        <taxon>Embryophyta</taxon>
        <taxon>Tracheophyta</taxon>
        <taxon>Spermatophyta</taxon>
        <taxon>Magnoliopsida</taxon>
        <taxon>eudicotyledons</taxon>
        <taxon>Gunneridae</taxon>
        <taxon>Pentapetalae</taxon>
        <taxon>asterids</taxon>
        <taxon>lamiids</taxon>
        <taxon>Lamiales</taxon>
        <taxon>Phrymaceae</taxon>
        <taxon>Erythranthe</taxon>
    </lineage>
</organism>
<evidence type="ECO:0000256" key="2">
    <source>
        <dbReference type="ARBA" id="ARBA00022723"/>
    </source>
</evidence>
<evidence type="ECO:0000259" key="5">
    <source>
        <dbReference type="PROSITE" id="PS51795"/>
    </source>
</evidence>
<keyword evidence="3" id="KW-0863">Zinc-finger</keyword>
<keyword evidence="7" id="KW-1185">Reference proteome</keyword>
<evidence type="ECO:0000256" key="4">
    <source>
        <dbReference type="PROSITE-ProRule" id="PRU01131"/>
    </source>
</evidence>